<dbReference type="Pfam" id="PF00027">
    <property type="entry name" value="cNMP_binding"/>
    <property type="match status" value="1"/>
</dbReference>
<dbReference type="InterPro" id="IPR014710">
    <property type="entry name" value="RmlC-like_jellyroll"/>
</dbReference>
<evidence type="ECO:0000313" key="2">
    <source>
        <dbReference type="EMBL" id="EHP50661.1"/>
    </source>
</evidence>
<evidence type="ECO:0000259" key="1">
    <source>
        <dbReference type="PROSITE" id="PS50042"/>
    </source>
</evidence>
<dbReference type="HOGENOM" id="CLU_075053_9_3_10"/>
<dbReference type="Proteomes" id="UP000004892">
    <property type="component" value="Unassembled WGS sequence"/>
</dbReference>
<gene>
    <name evidence="2" type="ORF">HMPREF9449_00350</name>
</gene>
<dbReference type="STRING" id="742817.HMPREF9449_00350"/>
<evidence type="ECO:0000313" key="3">
    <source>
        <dbReference type="Proteomes" id="UP000004892"/>
    </source>
</evidence>
<comment type="caution">
    <text evidence="2">The sequence shown here is derived from an EMBL/GenBank/DDBJ whole genome shotgun (WGS) entry which is preliminary data.</text>
</comment>
<dbReference type="SUPFAM" id="SSF51206">
    <property type="entry name" value="cAMP-binding domain-like"/>
    <property type="match status" value="1"/>
</dbReference>
<proteinExistence type="predicted"/>
<dbReference type="GeneID" id="98068005"/>
<dbReference type="InterPro" id="IPR000595">
    <property type="entry name" value="cNMP-bd_dom"/>
</dbReference>
<dbReference type="CDD" id="cd00038">
    <property type="entry name" value="CAP_ED"/>
    <property type="match status" value="1"/>
</dbReference>
<dbReference type="eggNOG" id="COG0664">
    <property type="taxonomic scope" value="Bacteria"/>
</dbReference>
<accession>H1DDL4</accession>
<dbReference type="EMBL" id="ADMC01000005">
    <property type="protein sequence ID" value="EHP50661.1"/>
    <property type="molecule type" value="Genomic_DNA"/>
</dbReference>
<dbReference type="PATRIC" id="fig|742817.3.peg.368"/>
<dbReference type="InterPro" id="IPR018490">
    <property type="entry name" value="cNMP-bd_dom_sf"/>
</dbReference>
<name>H1DDL4_9BACT</name>
<dbReference type="Gene3D" id="2.60.120.10">
    <property type="entry name" value="Jelly Rolls"/>
    <property type="match status" value="1"/>
</dbReference>
<reference evidence="2 3" key="1">
    <citation type="submission" date="2012-01" db="EMBL/GenBank/DDBJ databases">
        <title>The Genome Sequence of Odoribacter laneus YIT 12061.</title>
        <authorList>
            <consortium name="The Broad Institute Genome Sequencing Platform"/>
            <person name="Earl A."/>
            <person name="Ward D."/>
            <person name="Feldgarden M."/>
            <person name="Gevers D."/>
            <person name="Morotomi M."/>
            <person name="Young S.K."/>
            <person name="Zeng Q."/>
            <person name="Gargeya S."/>
            <person name="Fitzgerald M."/>
            <person name="Haas B."/>
            <person name="Abouelleil A."/>
            <person name="Alvarado L."/>
            <person name="Arachchi H.M."/>
            <person name="Berlin A."/>
            <person name="Chapman S.B."/>
            <person name="Gearin G."/>
            <person name="Goldberg J."/>
            <person name="Griggs A."/>
            <person name="Gujja S."/>
            <person name="Hansen M."/>
            <person name="Heiman D."/>
            <person name="Howarth C."/>
            <person name="Larimer J."/>
            <person name="Lui A."/>
            <person name="MacDonald P.J.P."/>
            <person name="McCowen C."/>
            <person name="Montmayeur A."/>
            <person name="Murphy C."/>
            <person name="Neiman D."/>
            <person name="Pearson M."/>
            <person name="Priest M."/>
            <person name="Roberts A."/>
            <person name="Saif S."/>
            <person name="Shea T."/>
            <person name="Sisk P."/>
            <person name="Stolte C."/>
            <person name="Sykes S."/>
            <person name="Wortman J."/>
            <person name="Nusbaum C."/>
            <person name="Birren B."/>
        </authorList>
    </citation>
    <scope>NUCLEOTIDE SEQUENCE [LARGE SCALE GENOMIC DNA]</scope>
    <source>
        <strain evidence="2 3">YIT 12061</strain>
    </source>
</reference>
<protein>
    <recommendedName>
        <fullName evidence="1">Cyclic nucleotide-binding domain-containing protein</fullName>
    </recommendedName>
</protein>
<organism evidence="2 3">
    <name type="scientific">Odoribacter laneus YIT 12061</name>
    <dbReference type="NCBI Taxonomy" id="742817"/>
    <lineage>
        <taxon>Bacteria</taxon>
        <taxon>Pseudomonadati</taxon>
        <taxon>Bacteroidota</taxon>
        <taxon>Bacteroidia</taxon>
        <taxon>Bacteroidales</taxon>
        <taxon>Odoribacteraceae</taxon>
        <taxon>Odoribacter</taxon>
    </lineage>
</organism>
<dbReference type="PROSITE" id="PS50042">
    <property type="entry name" value="CNMP_BINDING_3"/>
    <property type="match status" value="1"/>
</dbReference>
<keyword evidence="3" id="KW-1185">Reference proteome</keyword>
<sequence>MEAFIEKFRKKYRIPATDLQLLIDCMQEIHFKKKEIIVGEGEKNTNLYLIKQGIWRGHYLKDGVDTTIWFASAGEAAFSVWGYADNSASPISIEVCCDSLAYCISGQDLNTLYSSSIELANLGRKLMEQQLLSTENWLISSGSPRAQERYLTLIRDTPELLKYVPQKHIASYLWITPQSLSRIRAKIKC</sequence>
<dbReference type="RefSeq" id="WP_009135504.1">
    <property type="nucleotide sequence ID" value="NZ_JH594596.1"/>
</dbReference>
<feature type="domain" description="Cyclic nucleotide-binding" evidence="1">
    <location>
        <begin position="22"/>
        <end position="53"/>
    </location>
</feature>
<dbReference type="AlphaFoldDB" id="H1DDL4"/>